<protein>
    <submittedName>
        <fullName evidence="9">MFS general substrate transporter</fullName>
    </submittedName>
</protein>
<keyword evidence="10" id="KW-1185">Reference proteome</keyword>
<reference evidence="10" key="1">
    <citation type="submission" date="2016-05" db="EMBL/GenBank/DDBJ databases">
        <title>Comparative genomics of biotechnologically important yeasts.</title>
        <authorList>
            <consortium name="DOE Joint Genome Institute"/>
            <person name="Riley R."/>
            <person name="Haridas S."/>
            <person name="Wolfe K.H."/>
            <person name="Lopes M.R."/>
            <person name="Hittinger C.T."/>
            <person name="Goker M."/>
            <person name="Salamov A."/>
            <person name="Wisecaver J."/>
            <person name="Long T.M."/>
            <person name="Aerts A.L."/>
            <person name="Barry K."/>
            <person name="Choi C."/>
            <person name="Clum A."/>
            <person name="Coughlan A.Y."/>
            <person name="Deshpande S."/>
            <person name="Douglass A.P."/>
            <person name="Hanson S.J."/>
            <person name="Klenk H.-P."/>
            <person name="Labutti K."/>
            <person name="Lapidus A."/>
            <person name="Lindquist E."/>
            <person name="Lipzen A."/>
            <person name="Meier-Kolthoff J.P."/>
            <person name="Ohm R.A."/>
            <person name="Otillar R.P."/>
            <person name="Pangilinan J."/>
            <person name="Peng Y."/>
            <person name="Rokas A."/>
            <person name="Rosa C.A."/>
            <person name="Scheuner C."/>
            <person name="Sibirny A.A."/>
            <person name="Slot J.C."/>
            <person name="Stielow J.B."/>
            <person name="Sun H."/>
            <person name="Kurtzman C.P."/>
            <person name="Blackwell M."/>
            <person name="Grigoriev I.V."/>
            <person name="Jeffries T.W."/>
        </authorList>
    </citation>
    <scope>NUCLEOTIDE SEQUENCE [LARGE SCALE GENOMIC DNA]</scope>
    <source>
        <strain evidence="10">NRRL Y-1933</strain>
    </source>
</reference>
<keyword evidence="5 7" id="KW-1133">Transmembrane helix</keyword>
<dbReference type="Proteomes" id="UP000095085">
    <property type="component" value="Unassembled WGS sequence"/>
</dbReference>
<dbReference type="GO" id="GO:0016020">
    <property type="term" value="C:membrane"/>
    <property type="evidence" value="ECO:0007669"/>
    <property type="project" value="TreeGrafter"/>
</dbReference>
<keyword evidence="3" id="KW-0813">Transport</keyword>
<dbReference type="GO" id="GO:0022857">
    <property type="term" value="F:transmembrane transporter activity"/>
    <property type="evidence" value="ECO:0007669"/>
    <property type="project" value="InterPro"/>
</dbReference>
<feature type="transmembrane region" description="Helical" evidence="7">
    <location>
        <begin position="65"/>
        <end position="84"/>
    </location>
</feature>
<feature type="transmembrane region" description="Helical" evidence="7">
    <location>
        <begin position="184"/>
        <end position="203"/>
    </location>
</feature>
<comment type="subcellular location">
    <subcellularLocation>
        <location evidence="1">Endomembrane system</location>
        <topology evidence="1">Multi-pass membrane protein</topology>
    </subcellularLocation>
</comment>
<evidence type="ECO:0000256" key="4">
    <source>
        <dbReference type="ARBA" id="ARBA00022692"/>
    </source>
</evidence>
<dbReference type="InterPro" id="IPR011701">
    <property type="entry name" value="MFS"/>
</dbReference>
<dbReference type="InterPro" id="IPR036259">
    <property type="entry name" value="MFS_trans_sf"/>
</dbReference>
<evidence type="ECO:0000256" key="2">
    <source>
        <dbReference type="ARBA" id="ARBA00008335"/>
    </source>
</evidence>
<feature type="transmembrane region" description="Helical" evidence="7">
    <location>
        <begin position="6"/>
        <end position="25"/>
    </location>
</feature>
<dbReference type="SUPFAM" id="SSF103473">
    <property type="entry name" value="MFS general substrate transporter"/>
    <property type="match status" value="1"/>
</dbReference>
<evidence type="ECO:0000256" key="7">
    <source>
        <dbReference type="SAM" id="Phobius"/>
    </source>
</evidence>
<dbReference type="Pfam" id="PF07690">
    <property type="entry name" value="MFS_1"/>
    <property type="match status" value="1"/>
</dbReference>
<feature type="domain" description="Major facilitator superfamily (MFS) profile" evidence="8">
    <location>
        <begin position="1"/>
        <end position="335"/>
    </location>
</feature>
<feature type="transmembrane region" description="Helical" evidence="7">
    <location>
        <begin position="215"/>
        <end position="236"/>
    </location>
</feature>
<evidence type="ECO:0000256" key="1">
    <source>
        <dbReference type="ARBA" id="ARBA00004127"/>
    </source>
</evidence>
<name>A0A1E4RSU4_9ASCO</name>
<dbReference type="PANTHER" id="PTHR23514:SF3">
    <property type="entry name" value="BYPASS OF STOP CODON PROTEIN 6"/>
    <property type="match status" value="1"/>
</dbReference>
<keyword evidence="6 7" id="KW-0472">Membrane</keyword>
<evidence type="ECO:0000259" key="8">
    <source>
        <dbReference type="PROSITE" id="PS50850"/>
    </source>
</evidence>
<dbReference type="OrthoDB" id="413079at2759"/>
<evidence type="ECO:0000313" key="10">
    <source>
        <dbReference type="Proteomes" id="UP000095085"/>
    </source>
</evidence>
<dbReference type="STRING" id="984485.A0A1E4RSU4"/>
<feature type="transmembrane region" description="Helical" evidence="7">
    <location>
        <begin position="148"/>
        <end position="172"/>
    </location>
</feature>
<sequence>MVYVFNGIGVGLLDASFNFMLGGLVDSNELLGILHGCYGLGCLISPVLITSLLQKQTGPWSWNQVYMLLCTYGAIGTILIIILFRDETVKKYRYVLMVKNNKSAKLAISKNNDLEMNNFDVNSDNESIDENSLNSDLATMTQSLKSKLIWVFAMSLMIYVGGETAFGAWLITFLMRIKKFAYKHSSYMATSFWLGLTTGRMTLGFVTSKYFKNELLANMVYVAWSAAGFLIFWLLAFLPTDYILFAVVFLTGLGVGPIFPTTIVTALKILPAKYHTAGVGFICAFGGSGGAIIPFLVGLIADTSSFGLRIFPLMILSMFIILSAIWGGLFKRYASKF</sequence>
<dbReference type="InterPro" id="IPR051788">
    <property type="entry name" value="MFS_Transporter"/>
</dbReference>
<comment type="similarity">
    <text evidence="2">Belongs to the major facilitator superfamily.</text>
</comment>
<dbReference type="EMBL" id="KV454538">
    <property type="protein sequence ID" value="ODV70298.1"/>
    <property type="molecule type" value="Genomic_DNA"/>
</dbReference>
<evidence type="ECO:0000256" key="5">
    <source>
        <dbReference type="ARBA" id="ARBA00022989"/>
    </source>
</evidence>
<dbReference type="RefSeq" id="XP_020079365.1">
    <property type="nucleotide sequence ID" value="XM_020220622.1"/>
</dbReference>
<evidence type="ECO:0000256" key="6">
    <source>
        <dbReference type="ARBA" id="ARBA00023136"/>
    </source>
</evidence>
<organism evidence="9 10">
    <name type="scientific">Hyphopichia burtonii NRRL Y-1933</name>
    <dbReference type="NCBI Taxonomy" id="984485"/>
    <lineage>
        <taxon>Eukaryota</taxon>
        <taxon>Fungi</taxon>
        <taxon>Dikarya</taxon>
        <taxon>Ascomycota</taxon>
        <taxon>Saccharomycotina</taxon>
        <taxon>Pichiomycetes</taxon>
        <taxon>Debaryomycetaceae</taxon>
        <taxon>Hyphopichia</taxon>
    </lineage>
</organism>
<evidence type="ECO:0000256" key="3">
    <source>
        <dbReference type="ARBA" id="ARBA00022448"/>
    </source>
</evidence>
<dbReference type="GeneID" id="30995172"/>
<dbReference type="Gene3D" id="1.20.1250.20">
    <property type="entry name" value="MFS general substrate transporter like domains"/>
    <property type="match status" value="1"/>
</dbReference>
<dbReference type="AlphaFoldDB" id="A0A1E4RSU4"/>
<feature type="transmembrane region" description="Helical" evidence="7">
    <location>
        <begin position="242"/>
        <end position="267"/>
    </location>
</feature>
<keyword evidence="4 7" id="KW-0812">Transmembrane</keyword>
<dbReference type="PANTHER" id="PTHR23514">
    <property type="entry name" value="BYPASS OF STOP CODON PROTEIN 6"/>
    <property type="match status" value="1"/>
</dbReference>
<dbReference type="PROSITE" id="PS50850">
    <property type="entry name" value="MFS"/>
    <property type="match status" value="1"/>
</dbReference>
<dbReference type="InterPro" id="IPR020846">
    <property type="entry name" value="MFS_dom"/>
</dbReference>
<feature type="transmembrane region" description="Helical" evidence="7">
    <location>
        <begin position="32"/>
        <end position="53"/>
    </location>
</feature>
<gene>
    <name evidence="9" type="ORF">HYPBUDRAFT_151680</name>
</gene>
<accession>A0A1E4RSU4</accession>
<feature type="transmembrane region" description="Helical" evidence="7">
    <location>
        <begin position="306"/>
        <end position="330"/>
    </location>
</feature>
<proteinExistence type="inferred from homology"/>
<dbReference type="GO" id="GO:0012505">
    <property type="term" value="C:endomembrane system"/>
    <property type="evidence" value="ECO:0007669"/>
    <property type="project" value="UniProtKB-SubCell"/>
</dbReference>
<feature type="transmembrane region" description="Helical" evidence="7">
    <location>
        <begin position="279"/>
        <end position="300"/>
    </location>
</feature>
<evidence type="ECO:0000313" key="9">
    <source>
        <dbReference type="EMBL" id="ODV70298.1"/>
    </source>
</evidence>